<evidence type="ECO:0000256" key="8">
    <source>
        <dbReference type="ARBA" id="ARBA00023239"/>
    </source>
</evidence>
<dbReference type="SMART" id="SM01192">
    <property type="entry name" value="Enolase_C"/>
    <property type="match status" value="1"/>
</dbReference>
<dbReference type="Proteomes" id="UP000031278">
    <property type="component" value="Unassembled WGS sequence"/>
</dbReference>
<accession>A0A0B9H1N4</accession>
<dbReference type="PIRSF" id="PIRSF001400">
    <property type="entry name" value="Enolase"/>
    <property type="match status" value="1"/>
</dbReference>
<comment type="pathway">
    <text evidence="1 10">Carbohydrate degradation; glycolysis; pyruvate from D-glyceraldehyde 3-phosphate: step 4/5.</text>
</comment>
<dbReference type="InterPro" id="IPR020811">
    <property type="entry name" value="Enolase_N"/>
</dbReference>
<dbReference type="GO" id="GO:0004634">
    <property type="term" value="F:phosphopyruvate hydratase activity"/>
    <property type="evidence" value="ECO:0007669"/>
    <property type="project" value="UniProtKB-UniRule"/>
</dbReference>
<evidence type="ECO:0000256" key="5">
    <source>
        <dbReference type="ARBA" id="ARBA00022525"/>
    </source>
</evidence>
<comment type="caution">
    <text evidence="15">The sequence shown here is derived from an EMBL/GenBank/DDBJ whole genome shotgun (WGS) entry which is preliminary data.</text>
</comment>
<keyword evidence="10" id="KW-0963">Cytoplasm</keyword>
<dbReference type="EC" id="4.2.1.11" evidence="3 10"/>
<reference evidence="15 16" key="1">
    <citation type="submission" date="2014-12" db="EMBL/GenBank/DDBJ databases">
        <title>Genome sequencing of Photobacterium gaetbulicola AD005a.</title>
        <authorList>
            <person name="Adrian T.G.S."/>
            <person name="Chan K.G."/>
        </authorList>
    </citation>
    <scope>NUCLEOTIDE SEQUENCE [LARGE SCALE GENOMIC DNA]</scope>
    <source>
        <strain evidence="15 16">AD005a</strain>
    </source>
</reference>
<organism evidence="15 16">
    <name type="scientific">Photobacterium gaetbulicola</name>
    <dbReference type="NCBI Taxonomy" id="1295392"/>
    <lineage>
        <taxon>Bacteria</taxon>
        <taxon>Pseudomonadati</taxon>
        <taxon>Pseudomonadota</taxon>
        <taxon>Gammaproteobacteria</taxon>
        <taxon>Vibrionales</taxon>
        <taxon>Vibrionaceae</taxon>
        <taxon>Photobacterium</taxon>
    </lineage>
</organism>
<feature type="binding site" evidence="10">
    <location>
        <position position="168"/>
    </location>
    <ligand>
        <name>(2R)-2-phosphoglycerate</name>
        <dbReference type="ChEBI" id="CHEBI:58289"/>
    </ligand>
</feature>
<keyword evidence="7 10" id="KW-0324">Glycolysis</keyword>
<dbReference type="InterPro" id="IPR036849">
    <property type="entry name" value="Enolase-like_C_sf"/>
</dbReference>
<feature type="domain" description="Enolase C-terminal TIM barrel" evidence="13">
    <location>
        <begin position="144"/>
        <end position="430"/>
    </location>
</feature>
<evidence type="ECO:0000256" key="6">
    <source>
        <dbReference type="ARBA" id="ARBA00022842"/>
    </source>
</evidence>
<dbReference type="InterPro" id="IPR020810">
    <property type="entry name" value="Enolase_C"/>
</dbReference>
<evidence type="ECO:0000256" key="4">
    <source>
        <dbReference type="ARBA" id="ARBA00017068"/>
    </source>
</evidence>
<dbReference type="GO" id="GO:0000287">
    <property type="term" value="F:magnesium ion binding"/>
    <property type="evidence" value="ECO:0007669"/>
    <property type="project" value="UniProtKB-UniRule"/>
</dbReference>
<evidence type="ECO:0000256" key="11">
    <source>
        <dbReference type="PIRSR" id="PIRSR001400-1"/>
    </source>
</evidence>
<evidence type="ECO:0000256" key="2">
    <source>
        <dbReference type="ARBA" id="ARBA00009604"/>
    </source>
</evidence>
<evidence type="ECO:0000313" key="15">
    <source>
        <dbReference type="EMBL" id="KHT62682.1"/>
    </source>
</evidence>
<feature type="binding site" evidence="10 12">
    <location>
        <position position="317"/>
    </location>
    <ligand>
        <name>Mg(2+)</name>
        <dbReference type="ChEBI" id="CHEBI:18420"/>
    </ligand>
</feature>
<gene>
    <name evidence="10" type="primary">eno</name>
    <name evidence="15" type="ORF">RJ45_16185</name>
</gene>
<dbReference type="SFLD" id="SFLDF00002">
    <property type="entry name" value="enolase"/>
    <property type="match status" value="1"/>
</dbReference>
<feature type="binding site" evidence="10">
    <location>
        <position position="393"/>
    </location>
    <ligand>
        <name>(2R)-2-phosphoglycerate</name>
        <dbReference type="ChEBI" id="CHEBI:58289"/>
    </ligand>
</feature>
<dbReference type="NCBIfam" id="TIGR01060">
    <property type="entry name" value="eno"/>
    <property type="match status" value="1"/>
</dbReference>
<evidence type="ECO:0000256" key="10">
    <source>
        <dbReference type="HAMAP-Rule" id="MF_00318"/>
    </source>
</evidence>
<dbReference type="PROSITE" id="PS00164">
    <property type="entry name" value="ENOLASE"/>
    <property type="match status" value="1"/>
</dbReference>
<dbReference type="GO" id="GO:0009986">
    <property type="term" value="C:cell surface"/>
    <property type="evidence" value="ECO:0007669"/>
    <property type="project" value="UniProtKB-SubCell"/>
</dbReference>
<comment type="cofactor">
    <cofactor evidence="10">
        <name>Mg(2+)</name>
        <dbReference type="ChEBI" id="CHEBI:18420"/>
    </cofactor>
    <text evidence="10">Binds a second Mg(2+) ion via substrate during catalysis.</text>
</comment>
<dbReference type="EMBL" id="JWLZ01000174">
    <property type="protein sequence ID" value="KHT62682.1"/>
    <property type="molecule type" value="Genomic_DNA"/>
</dbReference>
<comment type="function">
    <text evidence="9 10">Catalyzes the reversible conversion of 2-phosphoglycerate (2-PG) into phosphoenolpyruvate (PEP). It is essential for the degradation of carbohydrates via glycolysis.</text>
</comment>
<dbReference type="PANTHER" id="PTHR11902">
    <property type="entry name" value="ENOLASE"/>
    <property type="match status" value="1"/>
</dbReference>
<feature type="active site" description="Proton donor" evidence="10 11">
    <location>
        <position position="210"/>
    </location>
</feature>
<evidence type="ECO:0000259" key="13">
    <source>
        <dbReference type="SMART" id="SM01192"/>
    </source>
</evidence>
<dbReference type="InterPro" id="IPR020809">
    <property type="entry name" value="Enolase_CS"/>
</dbReference>
<dbReference type="SFLD" id="SFLDG00178">
    <property type="entry name" value="enolase"/>
    <property type="match status" value="1"/>
</dbReference>
<dbReference type="InterPro" id="IPR029017">
    <property type="entry name" value="Enolase-like_N"/>
</dbReference>
<comment type="similarity">
    <text evidence="2 10">Belongs to the enolase family.</text>
</comment>
<evidence type="ECO:0000256" key="9">
    <source>
        <dbReference type="ARBA" id="ARBA00045763"/>
    </source>
</evidence>
<dbReference type="SFLD" id="SFLDS00001">
    <property type="entry name" value="Enolase"/>
    <property type="match status" value="1"/>
</dbReference>
<feature type="binding site" evidence="10 12">
    <location>
        <position position="290"/>
    </location>
    <ligand>
        <name>Mg(2+)</name>
        <dbReference type="ChEBI" id="CHEBI:18420"/>
    </ligand>
</feature>
<dbReference type="Gene3D" id="3.20.20.120">
    <property type="entry name" value="Enolase-like C-terminal domain"/>
    <property type="match status" value="1"/>
</dbReference>
<dbReference type="HAMAP" id="MF_00318">
    <property type="entry name" value="Enolase"/>
    <property type="match status" value="1"/>
</dbReference>
<feature type="binding site" evidence="10">
    <location>
        <position position="372"/>
    </location>
    <ligand>
        <name>(2R)-2-phosphoglycerate</name>
        <dbReference type="ChEBI" id="CHEBI:58289"/>
    </ligand>
</feature>
<dbReference type="GO" id="GO:0000015">
    <property type="term" value="C:phosphopyruvate hydratase complex"/>
    <property type="evidence" value="ECO:0007669"/>
    <property type="project" value="InterPro"/>
</dbReference>
<name>A0A0B9H1N4_9GAMM</name>
<dbReference type="InterPro" id="IPR000941">
    <property type="entry name" value="Enolase"/>
</dbReference>
<keyword evidence="8 10" id="KW-0456">Lyase</keyword>
<dbReference type="PRINTS" id="PR00148">
    <property type="entry name" value="ENOLASE"/>
</dbReference>
<dbReference type="PANTHER" id="PTHR11902:SF1">
    <property type="entry name" value="ENOLASE"/>
    <property type="match status" value="1"/>
</dbReference>
<evidence type="ECO:0000259" key="14">
    <source>
        <dbReference type="SMART" id="SM01193"/>
    </source>
</evidence>
<comment type="subcellular location">
    <subcellularLocation>
        <location evidence="10">Cytoplasm</location>
    </subcellularLocation>
    <subcellularLocation>
        <location evidence="10">Secreted</location>
    </subcellularLocation>
    <subcellularLocation>
        <location evidence="10">Cell surface</location>
    </subcellularLocation>
    <text evidence="10">Fractions of enolase are present in both the cytoplasm and on the cell surface.</text>
</comment>
<evidence type="ECO:0000256" key="12">
    <source>
        <dbReference type="PIRSR" id="PIRSR001400-3"/>
    </source>
</evidence>
<dbReference type="SMART" id="SM01193">
    <property type="entry name" value="Enolase_N"/>
    <property type="match status" value="1"/>
</dbReference>
<dbReference type="SUPFAM" id="SSF51604">
    <property type="entry name" value="Enolase C-terminal domain-like"/>
    <property type="match status" value="1"/>
</dbReference>
<keyword evidence="6 10" id="KW-0460">Magnesium</keyword>
<sequence length="432" mass="47164">MKIESIDAYQIYDSRGKPTVEVEMTLVCGVKGYGLVPSGASTGQYEALELRDGDKSRFNGKSVHKAIENIKQTIAPALVGLEADKQSQIDAVMLEIDGTKNKSRLGANAILGVSMACASAAANAKGVPLFKHLSALFNGDAETGNLLPLPEIQLVGGGAHAQWRTDIQDFLLIVNGAKTYEETLEATFKTYEAAEQMLKARGKLAGIADEGGFYPAFDSHEEIFQFVIEAIELAGYVPGKDISISLDIAASDLYNDGMYRFNLEDKVFTSEEFIELMVQWCEKYHVISIEDPFADDDIPAWVTFMDRVGNRVQVIGDDLFTTNIERIKEGVAQKSANSVLIKLNQIGSVSETLDAIRLTQDAGWLPVVSARSGETEDAFISHLSVAVNGGQLKVGSFARSERMVKWNEVLRIERQLGGSARFIGADIYQAIM</sequence>
<evidence type="ECO:0000256" key="3">
    <source>
        <dbReference type="ARBA" id="ARBA00012058"/>
    </source>
</evidence>
<comment type="cofactor">
    <cofactor evidence="12">
        <name>Mg(2+)</name>
        <dbReference type="ChEBI" id="CHEBI:18420"/>
    </cofactor>
    <text evidence="12">Mg(2+) is required for catalysis and for stabilizing the dimer.</text>
</comment>
<proteinExistence type="inferred from homology"/>
<dbReference type="GO" id="GO:0005576">
    <property type="term" value="C:extracellular region"/>
    <property type="evidence" value="ECO:0007669"/>
    <property type="project" value="UniProtKB-SubCell"/>
</dbReference>
<feature type="domain" description="Enolase N-terminal" evidence="14">
    <location>
        <begin position="3"/>
        <end position="133"/>
    </location>
</feature>
<protein>
    <recommendedName>
        <fullName evidence="4 10">Enolase</fullName>
        <ecNumber evidence="3 10">4.2.1.11</ecNumber>
    </recommendedName>
    <alternativeName>
        <fullName evidence="10">2-phospho-D-glycerate hydro-lyase</fullName>
    </alternativeName>
    <alternativeName>
        <fullName evidence="10">2-phosphoglycerate dehydratase</fullName>
    </alternativeName>
</protein>
<dbReference type="Pfam" id="PF03952">
    <property type="entry name" value="Enolase_N"/>
    <property type="match status" value="1"/>
</dbReference>
<feature type="binding site" evidence="10">
    <location>
        <position position="371"/>
    </location>
    <ligand>
        <name>(2R)-2-phosphoglycerate</name>
        <dbReference type="ChEBI" id="CHEBI:58289"/>
    </ligand>
</feature>
<dbReference type="UniPathway" id="UPA00109">
    <property type="reaction ID" value="UER00187"/>
</dbReference>
<comment type="subunit">
    <text evidence="10">Component of the RNA degradosome, a multiprotein complex involved in RNA processing and mRNA degradation.</text>
</comment>
<feature type="active site" description="Proton acceptor" evidence="10 11">
    <location>
        <position position="342"/>
    </location>
</feature>
<feature type="binding site" evidence="10 12">
    <location>
        <position position="247"/>
    </location>
    <ligand>
        <name>Mg(2+)</name>
        <dbReference type="ChEBI" id="CHEBI:18420"/>
    </ligand>
</feature>
<dbReference type="CDD" id="cd03313">
    <property type="entry name" value="enolase"/>
    <property type="match status" value="1"/>
</dbReference>
<feature type="binding site" evidence="10">
    <location>
        <position position="342"/>
    </location>
    <ligand>
        <name>(2R)-2-phosphoglycerate</name>
        <dbReference type="ChEBI" id="CHEBI:58289"/>
    </ligand>
</feature>
<dbReference type="Gene3D" id="3.30.390.10">
    <property type="entry name" value="Enolase-like, N-terminal domain"/>
    <property type="match status" value="1"/>
</dbReference>
<dbReference type="Pfam" id="PF00113">
    <property type="entry name" value="Enolase_C"/>
    <property type="match status" value="1"/>
</dbReference>
<evidence type="ECO:0000256" key="7">
    <source>
        <dbReference type="ARBA" id="ARBA00023152"/>
    </source>
</evidence>
<evidence type="ECO:0000256" key="1">
    <source>
        <dbReference type="ARBA" id="ARBA00005031"/>
    </source>
</evidence>
<dbReference type="FunFam" id="3.30.390.10:FF:000001">
    <property type="entry name" value="Enolase"/>
    <property type="match status" value="1"/>
</dbReference>
<evidence type="ECO:0000313" key="16">
    <source>
        <dbReference type="Proteomes" id="UP000031278"/>
    </source>
</evidence>
<comment type="catalytic activity">
    <reaction evidence="10">
        <text>(2R)-2-phosphoglycerate = phosphoenolpyruvate + H2O</text>
        <dbReference type="Rhea" id="RHEA:10164"/>
        <dbReference type="ChEBI" id="CHEBI:15377"/>
        <dbReference type="ChEBI" id="CHEBI:58289"/>
        <dbReference type="ChEBI" id="CHEBI:58702"/>
        <dbReference type="EC" id="4.2.1.11"/>
    </reaction>
</comment>
<dbReference type="AlphaFoldDB" id="A0A0B9H1N4"/>
<keyword evidence="10 12" id="KW-0479">Metal-binding</keyword>
<dbReference type="SUPFAM" id="SSF54826">
    <property type="entry name" value="Enolase N-terminal domain-like"/>
    <property type="match status" value="1"/>
</dbReference>
<dbReference type="GO" id="GO:0006096">
    <property type="term" value="P:glycolytic process"/>
    <property type="evidence" value="ECO:0007669"/>
    <property type="project" value="UniProtKB-UniRule"/>
</dbReference>
<keyword evidence="5 10" id="KW-0964">Secreted</keyword>